<feature type="repeat" description="WD" evidence="11">
    <location>
        <begin position="337"/>
        <end position="378"/>
    </location>
</feature>
<dbReference type="PROSITE" id="PS00678">
    <property type="entry name" value="WD_REPEATS_1"/>
    <property type="match status" value="3"/>
</dbReference>
<evidence type="ECO:0000256" key="9">
    <source>
        <dbReference type="ARBA" id="ARBA00030034"/>
    </source>
</evidence>
<evidence type="ECO:0000256" key="6">
    <source>
        <dbReference type="ARBA" id="ARBA00022574"/>
    </source>
</evidence>
<evidence type="ECO:0000259" key="12">
    <source>
        <dbReference type="PROSITE" id="PS50181"/>
    </source>
</evidence>
<protein>
    <recommendedName>
        <fullName evidence="5">Probable E3 ubiquitin ligase complex SCF subunit sconB</fullName>
    </recommendedName>
    <alternativeName>
        <fullName evidence="10">Sulfur controller B</fullName>
    </alternativeName>
    <alternativeName>
        <fullName evidence="9">Sulfur metabolite repression control protein B</fullName>
    </alternativeName>
</protein>
<dbReference type="SUPFAM" id="SSF81383">
    <property type="entry name" value="F-box domain"/>
    <property type="match status" value="1"/>
</dbReference>
<dbReference type="Pfam" id="PF00400">
    <property type="entry name" value="WD40"/>
    <property type="match status" value="6"/>
</dbReference>
<gene>
    <name evidence="13" type="ORF">AJ79_01251</name>
</gene>
<name>A0A2B7Y7V3_9EURO</name>
<evidence type="ECO:0000256" key="7">
    <source>
        <dbReference type="ARBA" id="ARBA00022737"/>
    </source>
</evidence>
<comment type="pathway">
    <text evidence="2">Protein modification; protein ubiquitination.</text>
</comment>
<dbReference type="InterPro" id="IPR001810">
    <property type="entry name" value="F-box_dom"/>
</dbReference>
<evidence type="ECO:0000256" key="11">
    <source>
        <dbReference type="PROSITE-ProRule" id="PRU00221"/>
    </source>
</evidence>
<dbReference type="Pfam" id="PF12937">
    <property type="entry name" value="F-box-like"/>
    <property type="match status" value="1"/>
</dbReference>
<feature type="repeat" description="WD" evidence="11">
    <location>
        <begin position="298"/>
        <end position="331"/>
    </location>
</feature>
<dbReference type="CDD" id="cd00200">
    <property type="entry name" value="WD40"/>
    <property type="match status" value="1"/>
</dbReference>
<dbReference type="EMBL" id="PDNB01000012">
    <property type="protein sequence ID" value="PGH17113.1"/>
    <property type="molecule type" value="Genomic_DNA"/>
</dbReference>
<feature type="repeat" description="WD" evidence="11">
    <location>
        <begin position="258"/>
        <end position="297"/>
    </location>
</feature>
<dbReference type="SUPFAM" id="SSF50998">
    <property type="entry name" value="Quinoprotein alcohol dehydrogenase-like"/>
    <property type="match status" value="1"/>
</dbReference>
<keyword evidence="6 11" id="KW-0853">WD repeat</keyword>
<dbReference type="InterPro" id="IPR051075">
    <property type="entry name" value="SCF_subunit_WD-repeat"/>
</dbReference>
<feature type="repeat" description="WD" evidence="11">
    <location>
        <begin position="218"/>
        <end position="257"/>
    </location>
</feature>
<dbReference type="PRINTS" id="PR00320">
    <property type="entry name" value="GPROTEINBRPT"/>
</dbReference>
<dbReference type="PANTHER" id="PTHR19872">
    <property type="entry name" value="UBIQUITIN LIGASE SPECIFICITY FACTOR/HREP PROTEIN"/>
    <property type="match status" value="1"/>
</dbReference>
<dbReference type="InterPro" id="IPR036047">
    <property type="entry name" value="F-box-like_dom_sf"/>
</dbReference>
<keyword evidence="8" id="KW-0833">Ubl conjugation pathway</keyword>
<dbReference type="InterPro" id="IPR015943">
    <property type="entry name" value="WD40/YVTN_repeat-like_dom_sf"/>
</dbReference>
<dbReference type="CDD" id="cd22147">
    <property type="entry name" value="F-box_SpPof1-like"/>
    <property type="match status" value="1"/>
</dbReference>
<dbReference type="PANTHER" id="PTHR19872:SF9">
    <property type="entry name" value="UBIQUITIN-BINDING SDF UBIQUITIN LIGASE COMPLEX SUBUNIT"/>
    <property type="match status" value="1"/>
</dbReference>
<dbReference type="InterPro" id="IPR011047">
    <property type="entry name" value="Quinoprotein_ADH-like_sf"/>
</dbReference>
<evidence type="ECO:0000256" key="10">
    <source>
        <dbReference type="ARBA" id="ARBA00032113"/>
    </source>
</evidence>
<dbReference type="PROSITE" id="PS50181">
    <property type="entry name" value="FBOX"/>
    <property type="match status" value="1"/>
</dbReference>
<dbReference type="Gene3D" id="2.130.10.10">
    <property type="entry name" value="YVTN repeat-like/Quinoprotein amine dehydrogenase"/>
    <property type="match status" value="2"/>
</dbReference>
<reference evidence="13 14" key="1">
    <citation type="submission" date="2017-10" db="EMBL/GenBank/DDBJ databases">
        <title>Comparative genomics in systemic dimorphic fungi from Ajellomycetaceae.</title>
        <authorList>
            <person name="Munoz J.F."/>
            <person name="Mcewen J.G."/>
            <person name="Clay O.K."/>
            <person name="Cuomo C.A."/>
        </authorList>
    </citation>
    <scope>NUCLEOTIDE SEQUENCE [LARGE SCALE GENOMIC DNA]</scope>
    <source>
        <strain evidence="13 14">UAMH5409</strain>
    </source>
</reference>
<accession>A0A2B7Y7V3</accession>
<dbReference type="PROSITE" id="PS50294">
    <property type="entry name" value="WD_REPEATS_REGION"/>
    <property type="match status" value="4"/>
</dbReference>
<comment type="similarity">
    <text evidence="3">Belongs to the WD repeat MET30/SCONB/SCON-2 family.</text>
</comment>
<sequence length="537" mass="60309">THSPKSQEMITSTWASFSNFPDKERRVLIDGILARCCSSQLSYISTSIKALIRINFFAVLPMELLYRILQYLNMTTLCRVTQVSHLWRKLADDDVIWHRMCEQHINTKCSKCGWSLPLLQRQGRLVQSQNPDLSESSLEYWNPVRKEYDWETKADVSPSRSSSASPPPVKRQRVLHHHAVELNPPCYPRQTQPWKEVYRERFMLELNWKHGRYKTIVLEGHNDSVMCLQIHNNYLATGSYDDTVKLWNLDSRELIQTFKGHTADIRALQFDGHKIISGSLDHTIKIWNWQTGKCVLTFSGHDDGIIGLDIAGNILASGAMDETIKVWNFENKVAFTLRGHTDSVNSVKFDMTSRTLISASDDFTLQLWDLDTRQCIRTFEAHCGQVQQVAFISPQIEHSLELSLADSTLVTTCDRAVEGTGVSYGKGFLTHPERPLLPLYAISASLDDTLRLWNTASGACVRVSFGHAKGVWALAVDSLRAVSGAGDSIAKVWDVVTGDCVRTMTGHTAPVTCVALTDSVMATGSDDCGVIVSNFKP</sequence>
<evidence type="ECO:0000256" key="2">
    <source>
        <dbReference type="ARBA" id="ARBA00004906"/>
    </source>
</evidence>
<dbReference type="STRING" id="1447875.A0A2B7Y7V3"/>
<comment type="function">
    <text evidence="1">Component of the SCF(sconB) E3 ubiquitin ligase complex involved in the regulation of sulfur metabolite repression, probably by mediating the inactivation or degradation of the metR transcription factor.</text>
</comment>
<keyword evidence="7" id="KW-0677">Repeat</keyword>
<dbReference type="OrthoDB" id="5580488at2759"/>
<dbReference type="Gene3D" id="1.20.1280.50">
    <property type="match status" value="1"/>
</dbReference>
<evidence type="ECO:0000256" key="4">
    <source>
        <dbReference type="ARBA" id="ARBA00011725"/>
    </source>
</evidence>
<dbReference type="InterPro" id="IPR019775">
    <property type="entry name" value="WD40_repeat_CS"/>
</dbReference>
<dbReference type="SMART" id="SM00256">
    <property type="entry name" value="FBOX"/>
    <property type="match status" value="1"/>
</dbReference>
<evidence type="ECO:0000313" key="13">
    <source>
        <dbReference type="EMBL" id="PGH17113.1"/>
    </source>
</evidence>
<evidence type="ECO:0000256" key="3">
    <source>
        <dbReference type="ARBA" id="ARBA00007968"/>
    </source>
</evidence>
<proteinExistence type="inferred from homology"/>
<comment type="caution">
    <text evidence="13">The sequence shown here is derived from an EMBL/GenBank/DDBJ whole genome shotgun (WGS) entry which is preliminary data.</text>
</comment>
<feature type="repeat" description="WD" evidence="11">
    <location>
        <begin position="464"/>
        <end position="503"/>
    </location>
</feature>
<comment type="subunit">
    <text evidence="4">Component of the SCF(sconB) E3 ubiquitin ligase complex.</text>
</comment>
<dbReference type="SMART" id="SM00320">
    <property type="entry name" value="WD40"/>
    <property type="match status" value="7"/>
</dbReference>
<organism evidence="13 14">
    <name type="scientific">Helicocarpus griseus UAMH5409</name>
    <dbReference type="NCBI Taxonomy" id="1447875"/>
    <lineage>
        <taxon>Eukaryota</taxon>
        <taxon>Fungi</taxon>
        <taxon>Dikarya</taxon>
        <taxon>Ascomycota</taxon>
        <taxon>Pezizomycotina</taxon>
        <taxon>Eurotiomycetes</taxon>
        <taxon>Eurotiomycetidae</taxon>
        <taxon>Onygenales</taxon>
        <taxon>Ajellomycetaceae</taxon>
        <taxon>Helicocarpus</taxon>
    </lineage>
</organism>
<dbReference type="Proteomes" id="UP000223968">
    <property type="component" value="Unassembled WGS sequence"/>
</dbReference>
<dbReference type="InterPro" id="IPR001680">
    <property type="entry name" value="WD40_rpt"/>
</dbReference>
<feature type="domain" description="F-box" evidence="12">
    <location>
        <begin position="54"/>
        <end position="100"/>
    </location>
</feature>
<evidence type="ECO:0000256" key="5">
    <source>
        <dbReference type="ARBA" id="ARBA00015819"/>
    </source>
</evidence>
<dbReference type="InterPro" id="IPR020472">
    <property type="entry name" value="WD40_PAC1"/>
</dbReference>
<dbReference type="AlphaFoldDB" id="A0A2B7Y7V3"/>
<evidence type="ECO:0000313" key="14">
    <source>
        <dbReference type="Proteomes" id="UP000223968"/>
    </source>
</evidence>
<dbReference type="PROSITE" id="PS50082">
    <property type="entry name" value="WD_REPEATS_2"/>
    <property type="match status" value="5"/>
</dbReference>
<feature type="non-terminal residue" evidence="13">
    <location>
        <position position="1"/>
    </location>
</feature>
<evidence type="ECO:0000256" key="8">
    <source>
        <dbReference type="ARBA" id="ARBA00022786"/>
    </source>
</evidence>
<evidence type="ECO:0000256" key="1">
    <source>
        <dbReference type="ARBA" id="ARBA00002730"/>
    </source>
</evidence>
<keyword evidence="14" id="KW-1185">Reference proteome</keyword>